<keyword evidence="6" id="KW-0227">DNA damage</keyword>
<keyword evidence="5" id="KW-0479">Metal-binding</keyword>
<proteinExistence type="inferred from homology"/>
<comment type="similarity">
    <text evidence="2">Belongs to the Nudix hydrolase family.</text>
</comment>
<dbReference type="GO" id="GO:0044715">
    <property type="term" value="F:8-oxo-dGDP phosphatase activity"/>
    <property type="evidence" value="ECO:0007669"/>
    <property type="project" value="TreeGrafter"/>
</dbReference>
<dbReference type="InterPro" id="IPR020476">
    <property type="entry name" value="Nudix_hydrolase"/>
</dbReference>
<dbReference type="InterPro" id="IPR047127">
    <property type="entry name" value="MutT-like"/>
</dbReference>
<reference evidence="13 14" key="1">
    <citation type="submission" date="2017-05" db="EMBL/GenBank/DDBJ databases">
        <title>Vagococcus spp. assemblies.</title>
        <authorList>
            <person name="Gulvik C.A."/>
        </authorList>
    </citation>
    <scope>NUCLEOTIDE SEQUENCE [LARGE SCALE GENOMIC DNA]</scope>
    <source>
        <strain evidence="13 14">CCUG 41755</strain>
    </source>
</reference>
<dbReference type="RefSeq" id="WP_126832146.1">
    <property type="nucleotide sequence ID" value="NZ_CBCRYB010000009.1"/>
</dbReference>
<dbReference type="PANTHER" id="PTHR47707">
    <property type="entry name" value="8-OXO-DGTP DIPHOSPHATASE"/>
    <property type="match status" value="1"/>
</dbReference>
<evidence type="ECO:0000313" key="13">
    <source>
        <dbReference type="EMBL" id="RSU02464.1"/>
    </source>
</evidence>
<evidence type="ECO:0000256" key="3">
    <source>
        <dbReference type="ARBA" id="ARBA00022457"/>
    </source>
</evidence>
<evidence type="ECO:0000256" key="1">
    <source>
        <dbReference type="ARBA" id="ARBA00001946"/>
    </source>
</evidence>
<dbReference type="PRINTS" id="PR00502">
    <property type="entry name" value="NUDIXFAMILY"/>
</dbReference>
<evidence type="ECO:0000256" key="11">
    <source>
        <dbReference type="ARBA" id="ARBA00038905"/>
    </source>
</evidence>
<dbReference type="Proteomes" id="UP000287101">
    <property type="component" value="Unassembled WGS sequence"/>
</dbReference>
<dbReference type="GO" id="GO:0046872">
    <property type="term" value="F:metal ion binding"/>
    <property type="evidence" value="ECO:0007669"/>
    <property type="project" value="UniProtKB-KW"/>
</dbReference>
<evidence type="ECO:0000256" key="8">
    <source>
        <dbReference type="ARBA" id="ARBA00022842"/>
    </source>
</evidence>
<protein>
    <recommendedName>
        <fullName evidence="11">8-oxo-dGTP diphosphatase</fullName>
        <ecNumber evidence="11">3.6.1.55</ecNumber>
    </recommendedName>
</protein>
<dbReference type="GO" id="GO:0044716">
    <property type="term" value="F:8-oxo-GDP phosphatase activity"/>
    <property type="evidence" value="ECO:0007669"/>
    <property type="project" value="TreeGrafter"/>
</dbReference>
<gene>
    <name evidence="13" type="ORF">CBF31_08840</name>
</gene>
<sequence length="132" mass="14886">MIKVINVVGAIIIKDNKILCAQRGEGRALSYKWEFPGGKIEENETPREALVRELNEELKLEVSVEPEPFECTTYDYDFGTVTLTTFCCEIVGESEPVLTEHVAVKWLAPSELIELDWAPADVPAVEKLMMTR</sequence>
<name>A0A430A6D4_9ENTE</name>
<evidence type="ECO:0000256" key="2">
    <source>
        <dbReference type="ARBA" id="ARBA00005582"/>
    </source>
</evidence>
<dbReference type="PROSITE" id="PS51462">
    <property type="entry name" value="NUDIX"/>
    <property type="match status" value="1"/>
</dbReference>
<keyword evidence="3" id="KW-0515">Mutator protein</keyword>
<comment type="cofactor">
    <cofactor evidence="1">
        <name>Mg(2+)</name>
        <dbReference type="ChEBI" id="CHEBI:18420"/>
    </cofactor>
</comment>
<dbReference type="AlphaFoldDB" id="A0A430A6D4"/>
<evidence type="ECO:0000256" key="10">
    <source>
        <dbReference type="ARBA" id="ARBA00035861"/>
    </source>
</evidence>
<evidence type="ECO:0000313" key="14">
    <source>
        <dbReference type="Proteomes" id="UP000287101"/>
    </source>
</evidence>
<dbReference type="SUPFAM" id="SSF55811">
    <property type="entry name" value="Nudix"/>
    <property type="match status" value="1"/>
</dbReference>
<evidence type="ECO:0000256" key="7">
    <source>
        <dbReference type="ARBA" id="ARBA00022801"/>
    </source>
</evidence>
<dbReference type="GO" id="GO:0006260">
    <property type="term" value="P:DNA replication"/>
    <property type="evidence" value="ECO:0007669"/>
    <property type="project" value="UniProtKB-KW"/>
</dbReference>
<dbReference type="CDD" id="cd03425">
    <property type="entry name" value="NUDIX_MutT_NudA_like"/>
    <property type="match status" value="1"/>
</dbReference>
<dbReference type="OrthoDB" id="9810648at2"/>
<evidence type="ECO:0000256" key="5">
    <source>
        <dbReference type="ARBA" id="ARBA00022723"/>
    </source>
</evidence>
<dbReference type="InterPro" id="IPR000086">
    <property type="entry name" value="NUDIX_hydrolase_dom"/>
</dbReference>
<dbReference type="GO" id="GO:0035539">
    <property type="term" value="F:8-oxo-7,8-dihydrodeoxyguanosine triphosphate pyrophosphatase activity"/>
    <property type="evidence" value="ECO:0007669"/>
    <property type="project" value="UniProtKB-EC"/>
</dbReference>
<dbReference type="PANTHER" id="PTHR47707:SF1">
    <property type="entry name" value="NUDIX HYDROLASE FAMILY PROTEIN"/>
    <property type="match status" value="1"/>
</dbReference>
<keyword evidence="4" id="KW-0235">DNA replication</keyword>
<dbReference type="GO" id="GO:0006281">
    <property type="term" value="P:DNA repair"/>
    <property type="evidence" value="ECO:0007669"/>
    <property type="project" value="UniProtKB-KW"/>
</dbReference>
<keyword evidence="7" id="KW-0378">Hydrolase</keyword>
<evidence type="ECO:0000259" key="12">
    <source>
        <dbReference type="PROSITE" id="PS51462"/>
    </source>
</evidence>
<evidence type="ECO:0000256" key="4">
    <source>
        <dbReference type="ARBA" id="ARBA00022705"/>
    </source>
</evidence>
<dbReference type="InterPro" id="IPR015797">
    <property type="entry name" value="NUDIX_hydrolase-like_dom_sf"/>
</dbReference>
<feature type="domain" description="Nudix hydrolase" evidence="12">
    <location>
        <begin position="3"/>
        <end position="129"/>
    </location>
</feature>
<dbReference type="GO" id="GO:0008413">
    <property type="term" value="F:8-oxo-7,8-dihydroguanosine triphosphate pyrophosphatase activity"/>
    <property type="evidence" value="ECO:0007669"/>
    <property type="project" value="TreeGrafter"/>
</dbReference>
<dbReference type="Gene3D" id="3.90.79.10">
    <property type="entry name" value="Nucleoside Triphosphate Pyrophosphohydrolase"/>
    <property type="match status" value="1"/>
</dbReference>
<dbReference type="EMBL" id="NGJY01000003">
    <property type="protein sequence ID" value="RSU02464.1"/>
    <property type="molecule type" value="Genomic_DNA"/>
</dbReference>
<comment type="caution">
    <text evidence="13">The sequence shown here is derived from an EMBL/GenBank/DDBJ whole genome shotgun (WGS) entry which is preliminary data.</text>
</comment>
<evidence type="ECO:0000256" key="6">
    <source>
        <dbReference type="ARBA" id="ARBA00022763"/>
    </source>
</evidence>
<dbReference type="Pfam" id="PF00293">
    <property type="entry name" value="NUDIX"/>
    <property type="match status" value="1"/>
</dbReference>
<keyword evidence="9" id="KW-0234">DNA repair</keyword>
<dbReference type="EC" id="3.6.1.55" evidence="11"/>
<keyword evidence="8" id="KW-0460">Magnesium</keyword>
<accession>A0A430A6D4</accession>
<evidence type="ECO:0000256" key="9">
    <source>
        <dbReference type="ARBA" id="ARBA00023204"/>
    </source>
</evidence>
<keyword evidence="14" id="KW-1185">Reference proteome</keyword>
<organism evidence="13 14">
    <name type="scientific">Vagococcus fessus</name>
    <dbReference type="NCBI Taxonomy" id="120370"/>
    <lineage>
        <taxon>Bacteria</taxon>
        <taxon>Bacillati</taxon>
        <taxon>Bacillota</taxon>
        <taxon>Bacilli</taxon>
        <taxon>Lactobacillales</taxon>
        <taxon>Enterococcaceae</taxon>
        <taxon>Vagococcus</taxon>
    </lineage>
</organism>
<comment type="catalytic activity">
    <reaction evidence="10">
        <text>8-oxo-dGTP + H2O = 8-oxo-dGMP + diphosphate + H(+)</text>
        <dbReference type="Rhea" id="RHEA:31575"/>
        <dbReference type="ChEBI" id="CHEBI:15377"/>
        <dbReference type="ChEBI" id="CHEBI:15378"/>
        <dbReference type="ChEBI" id="CHEBI:33019"/>
        <dbReference type="ChEBI" id="CHEBI:63224"/>
        <dbReference type="ChEBI" id="CHEBI:77896"/>
        <dbReference type="EC" id="3.6.1.55"/>
    </reaction>
</comment>